<name>A0ACB8IJ02_CITSI</name>
<evidence type="ECO:0000313" key="2">
    <source>
        <dbReference type="Proteomes" id="UP000829398"/>
    </source>
</evidence>
<sequence length="575" mass="65728">MRSINNKAHITIILHLSDVVLREVAKEKSTSSLLSKLKELFLNKSSAKRLYIKKKLYTFSMKEGTTMKDHLDEFNKLILDLENVNINLEYEDKALFLLSSLPDSYEHFVDTLLYGRKILTLKDVRSALESKDLKKRKEGRDQGLDFFEKKKLEKIKKESTGKAAIASEDEGDLEGVDVFIVVEKQPTDEWILDSGCSFHICPNKHLFKTFERVDGGKVLLGNNLACKVAGIRTVGITMHNDPDYLTFYVNSDYGHVRMKNERALKIVGIEDICLETSVGFLGLVASLTLEIEQLNVQTTFLHGDLEEEIYVEQPERFSVKGKEELVRKIVDTSKIDNLKRELNKSFTMKDLGSAKYILGMKISHDRNFRKAYVKIILENFNLGRAKSVCSLLTGHFKLSYKHCLTRKASRLKCETIVHSTEEQLVYIHSDLWGLAQVTLLGGCRDIGDAKRIYLMLYVDDMLIECRDIDEIEHLKGLLSSEFDMKDLGATRNILGQISHMFVSVVSRFMANPIYEHWSAVQWIMRYLKGTMEFGLVHGGLNKKGHKLVGYVDSYFAREAEYTAAAEAFKEAVWLK</sequence>
<comment type="caution">
    <text evidence="1">The sequence shown here is derived from an EMBL/GenBank/DDBJ whole genome shotgun (WGS) entry which is preliminary data.</text>
</comment>
<reference evidence="2" key="1">
    <citation type="journal article" date="2023" name="Hortic. Res.">
        <title>A chromosome-level phased genome enabling allele-level studies in sweet orange: a case study on citrus Huanglongbing tolerance.</title>
        <authorList>
            <person name="Wu B."/>
            <person name="Yu Q."/>
            <person name="Deng Z."/>
            <person name="Duan Y."/>
            <person name="Luo F."/>
            <person name="Gmitter F. Jr."/>
        </authorList>
    </citation>
    <scope>NUCLEOTIDE SEQUENCE [LARGE SCALE GENOMIC DNA]</scope>
    <source>
        <strain evidence="2">cv. Valencia</strain>
    </source>
</reference>
<protein>
    <submittedName>
        <fullName evidence="1">Uncharacterized protein</fullName>
    </submittedName>
</protein>
<gene>
    <name evidence="1" type="ORF">KPL71_023491</name>
</gene>
<dbReference type="EMBL" id="CM039177">
    <property type="protein sequence ID" value="KAH9697144.1"/>
    <property type="molecule type" value="Genomic_DNA"/>
</dbReference>
<dbReference type="Proteomes" id="UP000829398">
    <property type="component" value="Chromosome 8"/>
</dbReference>
<organism evidence="1 2">
    <name type="scientific">Citrus sinensis</name>
    <name type="common">Sweet orange</name>
    <name type="synonym">Citrus aurantium var. sinensis</name>
    <dbReference type="NCBI Taxonomy" id="2711"/>
    <lineage>
        <taxon>Eukaryota</taxon>
        <taxon>Viridiplantae</taxon>
        <taxon>Streptophyta</taxon>
        <taxon>Embryophyta</taxon>
        <taxon>Tracheophyta</taxon>
        <taxon>Spermatophyta</taxon>
        <taxon>Magnoliopsida</taxon>
        <taxon>eudicotyledons</taxon>
        <taxon>Gunneridae</taxon>
        <taxon>Pentapetalae</taxon>
        <taxon>rosids</taxon>
        <taxon>malvids</taxon>
        <taxon>Sapindales</taxon>
        <taxon>Rutaceae</taxon>
        <taxon>Aurantioideae</taxon>
        <taxon>Citrus</taxon>
    </lineage>
</organism>
<proteinExistence type="predicted"/>
<accession>A0ACB8IJ02</accession>
<evidence type="ECO:0000313" key="1">
    <source>
        <dbReference type="EMBL" id="KAH9697144.1"/>
    </source>
</evidence>
<keyword evidence="2" id="KW-1185">Reference proteome</keyword>